<evidence type="ECO:0000313" key="3">
    <source>
        <dbReference type="EMBL" id="TWT49989.1"/>
    </source>
</evidence>
<accession>A0A5C5WIN0</accession>
<dbReference type="EMBL" id="SIHI01000015">
    <property type="protein sequence ID" value="TWT49989.1"/>
    <property type="molecule type" value="Genomic_DNA"/>
</dbReference>
<dbReference type="InterPro" id="IPR011008">
    <property type="entry name" value="Dimeric_a/b-barrel"/>
</dbReference>
<reference evidence="3 4" key="1">
    <citation type="submission" date="2019-02" db="EMBL/GenBank/DDBJ databases">
        <title>Deep-cultivation of Planctomycetes and their phenomic and genomic characterization uncovers novel biology.</title>
        <authorList>
            <person name="Wiegand S."/>
            <person name="Jogler M."/>
            <person name="Boedeker C."/>
            <person name="Pinto D."/>
            <person name="Vollmers J."/>
            <person name="Rivas-Marin E."/>
            <person name="Kohn T."/>
            <person name="Peeters S.H."/>
            <person name="Heuer A."/>
            <person name="Rast P."/>
            <person name="Oberbeckmann S."/>
            <person name="Bunk B."/>
            <person name="Jeske O."/>
            <person name="Meyerdierks A."/>
            <person name="Storesund J.E."/>
            <person name="Kallscheuer N."/>
            <person name="Luecker S."/>
            <person name="Lage O.M."/>
            <person name="Pohl T."/>
            <person name="Merkel B.J."/>
            <person name="Hornburger P."/>
            <person name="Mueller R.-W."/>
            <person name="Bruemmer F."/>
            <person name="Labrenz M."/>
            <person name="Spormann A.M."/>
            <person name="Op Den Camp H."/>
            <person name="Overmann J."/>
            <person name="Amann R."/>
            <person name="Jetten M.S.M."/>
            <person name="Mascher T."/>
            <person name="Medema M.H."/>
            <person name="Devos D.P."/>
            <person name="Kaster A.-K."/>
            <person name="Ovreas L."/>
            <person name="Rohde M."/>
            <person name="Galperin M.Y."/>
            <person name="Jogler C."/>
        </authorList>
    </citation>
    <scope>NUCLEOTIDE SEQUENCE [LARGE SCALE GENOMIC DNA]</scope>
    <source>
        <strain evidence="3 4">KOR42</strain>
    </source>
</reference>
<dbReference type="Pfam" id="PF03795">
    <property type="entry name" value="YCII"/>
    <property type="match status" value="1"/>
</dbReference>
<dbReference type="RefSeq" id="WP_146511110.1">
    <property type="nucleotide sequence ID" value="NZ_SIHI01000015.1"/>
</dbReference>
<comment type="caution">
    <text evidence="3">The sequence shown here is derived from an EMBL/GenBank/DDBJ whole genome shotgun (WGS) entry which is preliminary data.</text>
</comment>
<dbReference type="Proteomes" id="UP000317243">
    <property type="component" value="Unassembled WGS sequence"/>
</dbReference>
<dbReference type="InterPro" id="IPR005545">
    <property type="entry name" value="YCII"/>
</dbReference>
<organism evidence="3 4">
    <name type="scientific">Thalassoglobus neptunius</name>
    <dbReference type="NCBI Taxonomy" id="1938619"/>
    <lineage>
        <taxon>Bacteria</taxon>
        <taxon>Pseudomonadati</taxon>
        <taxon>Planctomycetota</taxon>
        <taxon>Planctomycetia</taxon>
        <taxon>Planctomycetales</taxon>
        <taxon>Planctomycetaceae</taxon>
        <taxon>Thalassoglobus</taxon>
    </lineage>
</organism>
<name>A0A5C5WIN0_9PLAN</name>
<dbReference type="Gene3D" id="3.30.70.1060">
    <property type="entry name" value="Dimeric alpha+beta barrel"/>
    <property type="match status" value="1"/>
</dbReference>
<dbReference type="SUPFAM" id="SSF54909">
    <property type="entry name" value="Dimeric alpha+beta barrel"/>
    <property type="match status" value="1"/>
</dbReference>
<keyword evidence="4" id="KW-1185">Reference proteome</keyword>
<comment type="similarity">
    <text evidence="1">Belongs to the YciI family.</text>
</comment>
<dbReference type="PANTHER" id="PTHR35174">
    <property type="entry name" value="BLL7171 PROTEIN-RELATED"/>
    <property type="match status" value="1"/>
</dbReference>
<dbReference type="PANTHER" id="PTHR35174:SF3">
    <property type="entry name" value="BLL7171 PROTEIN"/>
    <property type="match status" value="1"/>
</dbReference>
<proteinExistence type="inferred from homology"/>
<dbReference type="OrthoDB" id="9807535at2"/>
<evidence type="ECO:0000313" key="4">
    <source>
        <dbReference type="Proteomes" id="UP000317243"/>
    </source>
</evidence>
<gene>
    <name evidence="3" type="ORF">KOR42_36730</name>
</gene>
<evidence type="ECO:0000259" key="2">
    <source>
        <dbReference type="Pfam" id="PF03795"/>
    </source>
</evidence>
<feature type="domain" description="YCII-related" evidence="2">
    <location>
        <begin position="1"/>
        <end position="111"/>
    </location>
</feature>
<dbReference type="AlphaFoldDB" id="A0A5C5WIN0"/>
<evidence type="ECO:0000256" key="1">
    <source>
        <dbReference type="ARBA" id="ARBA00007689"/>
    </source>
</evidence>
<protein>
    <submittedName>
        <fullName evidence="3">YCII-related domain protein</fullName>
    </submittedName>
</protein>
<sequence>MKYMLLIYSDEACWTEDERTACMLKSMETCDELSAEGKLIDSAPLYSVKAATSVRLRSGQRQITDGPFAETTEQLGGYYLIDVEHLDEAIAIASRLPPVEKGTVEIRPLFPLPERPVD</sequence>